<evidence type="ECO:0008006" key="7">
    <source>
        <dbReference type="Google" id="ProtNLM"/>
    </source>
</evidence>
<feature type="compositionally biased region" description="Polar residues" evidence="4">
    <location>
        <begin position="292"/>
        <end position="307"/>
    </location>
</feature>
<dbReference type="Pfam" id="PF12796">
    <property type="entry name" value="Ank_2"/>
    <property type="match status" value="2"/>
</dbReference>
<dbReference type="EMBL" id="JAVRRJ010000003">
    <property type="protein sequence ID" value="KAK5087163.1"/>
    <property type="molecule type" value="Genomic_DNA"/>
</dbReference>
<gene>
    <name evidence="5" type="ORF">LTR05_004334</name>
</gene>
<dbReference type="GO" id="GO:0004842">
    <property type="term" value="F:ubiquitin-protein transferase activity"/>
    <property type="evidence" value="ECO:0007669"/>
    <property type="project" value="TreeGrafter"/>
</dbReference>
<evidence type="ECO:0000313" key="6">
    <source>
        <dbReference type="Proteomes" id="UP001309876"/>
    </source>
</evidence>
<feature type="repeat" description="ANK" evidence="3">
    <location>
        <begin position="188"/>
        <end position="220"/>
    </location>
</feature>
<proteinExistence type="predicted"/>
<evidence type="ECO:0000256" key="1">
    <source>
        <dbReference type="ARBA" id="ARBA00022737"/>
    </source>
</evidence>
<dbReference type="PROSITE" id="PS50297">
    <property type="entry name" value="ANK_REP_REGION"/>
    <property type="match status" value="2"/>
</dbReference>
<protein>
    <recommendedName>
        <fullName evidence="7">Ankyrin</fullName>
    </recommendedName>
</protein>
<feature type="compositionally biased region" description="Acidic residues" evidence="4">
    <location>
        <begin position="278"/>
        <end position="287"/>
    </location>
</feature>
<evidence type="ECO:0000256" key="4">
    <source>
        <dbReference type="SAM" id="MobiDB-lite"/>
    </source>
</evidence>
<dbReference type="GO" id="GO:0085020">
    <property type="term" value="P:protein K6-linked ubiquitination"/>
    <property type="evidence" value="ECO:0007669"/>
    <property type="project" value="TreeGrafter"/>
</dbReference>
<evidence type="ECO:0000256" key="3">
    <source>
        <dbReference type="PROSITE-ProRule" id="PRU00023"/>
    </source>
</evidence>
<reference evidence="5 6" key="1">
    <citation type="submission" date="2023-08" db="EMBL/GenBank/DDBJ databases">
        <title>Black Yeasts Isolated from many extreme environments.</title>
        <authorList>
            <person name="Coleine C."/>
            <person name="Stajich J.E."/>
            <person name="Selbmann L."/>
        </authorList>
    </citation>
    <scope>NUCLEOTIDE SEQUENCE [LARGE SCALE GENOMIC DNA]</scope>
    <source>
        <strain evidence="5 6">CCFEE 5910</strain>
    </source>
</reference>
<keyword evidence="1" id="KW-0677">Repeat</keyword>
<keyword evidence="2 3" id="KW-0040">ANK repeat</keyword>
<dbReference type="Proteomes" id="UP001309876">
    <property type="component" value="Unassembled WGS sequence"/>
</dbReference>
<feature type="region of interest" description="Disordered" evidence="4">
    <location>
        <begin position="248"/>
        <end position="322"/>
    </location>
</feature>
<keyword evidence="6" id="KW-1185">Reference proteome</keyword>
<dbReference type="SUPFAM" id="SSF48403">
    <property type="entry name" value="Ankyrin repeat"/>
    <property type="match status" value="1"/>
</dbReference>
<dbReference type="SMART" id="SM00248">
    <property type="entry name" value="ANK"/>
    <property type="match status" value="4"/>
</dbReference>
<dbReference type="PANTHER" id="PTHR24171">
    <property type="entry name" value="ANKYRIN REPEAT DOMAIN-CONTAINING PROTEIN 39-RELATED"/>
    <property type="match status" value="1"/>
</dbReference>
<dbReference type="Pfam" id="PF00023">
    <property type="entry name" value="Ank"/>
    <property type="match status" value="1"/>
</dbReference>
<dbReference type="AlphaFoldDB" id="A0AAN7Y7C6"/>
<name>A0AAN7Y7C6_9EURO</name>
<organism evidence="5 6">
    <name type="scientific">Lithohypha guttulata</name>
    <dbReference type="NCBI Taxonomy" id="1690604"/>
    <lineage>
        <taxon>Eukaryota</taxon>
        <taxon>Fungi</taxon>
        <taxon>Dikarya</taxon>
        <taxon>Ascomycota</taxon>
        <taxon>Pezizomycotina</taxon>
        <taxon>Eurotiomycetes</taxon>
        <taxon>Chaetothyriomycetidae</taxon>
        <taxon>Chaetothyriales</taxon>
        <taxon>Trichomeriaceae</taxon>
        <taxon>Lithohypha</taxon>
    </lineage>
</organism>
<dbReference type="PROSITE" id="PS50088">
    <property type="entry name" value="ANK_REPEAT"/>
    <property type="match status" value="2"/>
</dbReference>
<evidence type="ECO:0000256" key="2">
    <source>
        <dbReference type="ARBA" id="ARBA00023043"/>
    </source>
</evidence>
<dbReference type="PRINTS" id="PR01415">
    <property type="entry name" value="ANKYRIN"/>
</dbReference>
<dbReference type="InterPro" id="IPR002110">
    <property type="entry name" value="Ankyrin_rpt"/>
</dbReference>
<feature type="repeat" description="ANK" evidence="3">
    <location>
        <begin position="52"/>
        <end position="78"/>
    </location>
</feature>
<accession>A0AAN7Y7C6</accession>
<sequence>MPGPVSSILTGTTASTASLQLRHAILSNDVPLVERLLKAYPHLVHNPDYNDKSNTSLHLAAKAGYTELVELLISEGHDQSPEVTDYIYSSAGNNLGVSVNTDGQTALHLAASSLRVDTVELLCTEFPNTIDRPDHRGRTPLLLAAGAQALVTTKVVRGRRNTLQSNEDVGVVEALLRHGANVRARDHQGDTCLHQACAWGNLKTARVLVQAGADPLASNNAGWKPDAYSLSVQADVYFRNLVAEVEKRKAEDMQRRREGRRTNTGGGGQVRLVREPVELEYEPEPLSDADTPVQSRTKFSKTESTNEQSRDRQFEAGGLNISTGGGRLLSAHAWK</sequence>
<evidence type="ECO:0000313" key="5">
    <source>
        <dbReference type="EMBL" id="KAK5087163.1"/>
    </source>
</evidence>
<dbReference type="PANTHER" id="PTHR24171:SF8">
    <property type="entry name" value="BRCA1-ASSOCIATED RING DOMAIN PROTEIN 1"/>
    <property type="match status" value="1"/>
</dbReference>
<comment type="caution">
    <text evidence="5">The sequence shown here is derived from an EMBL/GenBank/DDBJ whole genome shotgun (WGS) entry which is preliminary data.</text>
</comment>
<dbReference type="Gene3D" id="1.25.40.20">
    <property type="entry name" value="Ankyrin repeat-containing domain"/>
    <property type="match status" value="2"/>
</dbReference>
<dbReference type="InterPro" id="IPR036770">
    <property type="entry name" value="Ankyrin_rpt-contain_sf"/>
</dbReference>